<protein>
    <recommendedName>
        <fullName evidence="1">Reverse transcriptase domain-containing protein</fullName>
    </recommendedName>
</protein>
<comment type="caution">
    <text evidence="2">The sequence shown here is derived from an EMBL/GenBank/DDBJ whole genome shotgun (WGS) entry which is preliminary data.</text>
</comment>
<keyword evidence="3" id="KW-1185">Reference proteome</keyword>
<dbReference type="SUPFAM" id="SSF56672">
    <property type="entry name" value="DNA/RNA polymerases"/>
    <property type="match status" value="1"/>
</dbReference>
<dbReference type="EMBL" id="SZYD01000012">
    <property type="protein sequence ID" value="KAD4585693.1"/>
    <property type="molecule type" value="Genomic_DNA"/>
</dbReference>
<dbReference type="InterPro" id="IPR043128">
    <property type="entry name" value="Rev_trsase/Diguanyl_cyclase"/>
</dbReference>
<dbReference type="PANTHER" id="PTHR24559">
    <property type="entry name" value="TRANSPOSON TY3-I GAG-POL POLYPROTEIN"/>
    <property type="match status" value="1"/>
</dbReference>
<reference evidence="2 3" key="1">
    <citation type="submission" date="2019-05" db="EMBL/GenBank/DDBJ databases">
        <title>Mikania micrantha, genome provides insights into the molecular mechanism of rapid growth.</title>
        <authorList>
            <person name="Liu B."/>
        </authorList>
    </citation>
    <scope>NUCLEOTIDE SEQUENCE [LARGE SCALE GENOMIC DNA]</scope>
    <source>
        <strain evidence="2">NLD-2019</strain>
        <tissue evidence="2">Leaf</tissue>
    </source>
</reference>
<organism evidence="2 3">
    <name type="scientific">Mikania micrantha</name>
    <name type="common">bitter vine</name>
    <dbReference type="NCBI Taxonomy" id="192012"/>
    <lineage>
        <taxon>Eukaryota</taxon>
        <taxon>Viridiplantae</taxon>
        <taxon>Streptophyta</taxon>
        <taxon>Embryophyta</taxon>
        <taxon>Tracheophyta</taxon>
        <taxon>Spermatophyta</taxon>
        <taxon>Magnoliopsida</taxon>
        <taxon>eudicotyledons</taxon>
        <taxon>Gunneridae</taxon>
        <taxon>Pentapetalae</taxon>
        <taxon>asterids</taxon>
        <taxon>campanulids</taxon>
        <taxon>Asterales</taxon>
        <taxon>Asteraceae</taxon>
        <taxon>Asteroideae</taxon>
        <taxon>Heliantheae alliance</taxon>
        <taxon>Eupatorieae</taxon>
        <taxon>Mikania</taxon>
    </lineage>
</organism>
<dbReference type="InterPro" id="IPR043502">
    <property type="entry name" value="DNA/RNA_pol_sf"/>
</dbReference>
<dbReference type="Gene3D" id="3.30.70.270">
    <property type="match status" value="1"/>
</dbReference>
<dbReference type="PANTHER" id="PTHR24559:SF444">
    <property type="entry name" value="REVERSE TRANSCRIPTASE DOMAIN-CONTAINING PROTEIN"/>
    <property type="match status" value="1"/>
</dbReference>
<feature type="domain" description="Reverse transcriptase" evidence="1">
    <location>
        <begin position="6"/>
        <end position="104"/>
    </location>
</feature>
<evidence type="ECO:0000313" key="2">
    <source>
        <dbReference type="EMBL" id="KAD4585693.1"/>
    </source>
</evidence>
<dbReference type="CDD" id="cd01647">
    <property type="entry name" value="RT_LTR"/>
    <property type="match status" value="1"/>
</dbReference>
<dbReference type="InterPro" id="IPR053134">
    <property type="entry name" value="RNA-dir_DNA_polymerase"/>
</dbReference>
<evidence type="ECO:0000259" key="1">
    <source>
        <dbReference type="Pfam" id="PF00078"/>
    </source>
</evidence>
<dbReference type="Proteomes" id="UP000326396">
    <property type="component" value="Linkage Group LG2"/>
</dbReference>
<dbReference type="InterPro" id="IPR000477">
    <property type="entry name" value="RT_dom"/>
</dbReference>
<dbReference type="AlphaFoldDB" id="A0A5N6NEC9"/>
<dbReference type="Pfam" id="PF00078">
    <property type="entry name" value="RVT_1"/>
    <property type="match status" value="1"/>
</dbReference>
<dbReference type="Gene3D" id="3.10.10.10">
    <property type="entry name" value="HIV Type 1 Reverse Transcriptase, subunit A, domain 1"/>
    <property type="match status" value="1"/>
</dbReference>
<accession>A0A5N6NEC9</accession>
<evidence type="ECO:0000313" key="3">
    <source>
        <dbReference type="Proteomes" id="UP000326396"/>
    </source>
</evidence>
<dbReference type="OrthoDB" id="1936626at2759"/>
<name>A0A5N6NEC9_9ASTR</name>
<gene>
    <name evidence="2" type="ORF">E3N88_23294</name>
</gene>
<proteinExistence type="predicted"/>
<sequence length="105" mass="12468">MEAKTDSLQTYPIWYFLDAYKGYHQIQMARQYEDKTAFYTADVTYYYTKMSFGLKNAGATYQHMMDNLFQHQIGRIVDVYVDDLVIKSREEETMIGNIKETFDTL</sequence>